<proteinExistence type="predicted"/>
<dbReference type="InterPro" id="IPR050832">
    <property type="entry name" value="Bact_Acetyltransf"/>
</dbReference>
<protein>
    <submittedName>
        <fullName evidence="4">L-amino acid N-acyltransferase YncA</fullName>
    </submittedName>
</protein>
<evidence type="ECO:0000256" key="1">
    <source>
        <dbReference type="ARBA" id="ARBA00022679"/>
    </source>
</evidence>
<dbReference type="CDD" id="cd04301">
    <property type="entry name" value="NAT_SF"/>
    <property type="match status" value="1"/>
</dbReference>
<keyword evidence="5" id="KW-1185">Reference proteome</keyword>
<feature type="domain" description="N-acetyltransferase" evidence="3">
    <location>
        <begin position="6"/>
        <end position="153"/>
    </location>
</feature>
<evidence type="ECO:0000256" key="2">
    <source>
        <dbReference type="ARBA" id="ARBA00023315"/>
    </source>
</evidence>
<dbReference type="GO" id="GO:0016747">
    <property type="term" value="F:acyltransferase activity, transferring groups other than amino-acyl groups"/>
    <property type="evidence" value="ECO:0007669"/>
    <property type="project" value="InterPro"/>
</dbReference>
<accession>A0A3N1Y0X5</accession>
<gene>
    <name evidence="4" type="ORF">EDC57_1678</name>
</gene>
<reference evidence="4 5" key="1">
    <citation type="submission" date="2018-11" db="EMBL/GenBank/DDBJ databases">
        <title>Genomic Encyclopedia of Type Strains, Phase IV (KMG-IV): sequencing the most valuable type-strain genomes for metagenomic binning, comparative biology and taxonomic classification.</title>
        <authorList>
            <person name="Goeker M."/>
        </authorList>
    </citation>
    <scope>NUCLEOTIDE SEQUENCE [LARGE SCALE GENOMIC DNA]</scope>
    <source>
        <strain evidence="4 5">DSM 100275</strain>
    </source>
</reference>
<dbReference type="InterPro" id="IPR000182">
    <property type="entry name" value="GNAT_dom"/>
</dbReference>
<dbReference type="PANTHER" id="PTHR43877">
    <property type="entry name" value="AMINOALKYLPHOSPHONATE N-ACETYLTRANSFERASE-RELATED-RELATED"/>
    <property type="match status" value="1"/>
</dbReference>
<dbReference type="Gene3D" id="3.40.630.30">
    <property type="match status" value="1"/>
</dbReference>
<dbReference type="Pfam" id="PF00583">
    <property type="entry name" value="Acetyltransf_1"/>
    <property type="match status" value="1"/>
</dbReference>
<dbReference type="InterPro" id="IPR016181">
    <property type="entry name" value="Acyl_CoA_acyltransferase"/>
</dbReference>
<evidence type="ECO:0000313" key="5">
    <source>
        <dbReference type="Proteomes" id="UP000276634"/>
    </source>
</evidence>
<dbReference type="SUPFAM" id="SSF55729">
    <property type="entry name" value="Acyl-CoA N-acyltransferases (Nat)"/>
    <property type="match status" value="1"/>
</dbReference>
<dbReference type="RefSeq" id="WP_211331938.1">
    <property type="nucleotide sequence ID" value="NZ_RJVI01000002.1"/>
</dbReference>
<evidence type="ECO:0000313" key="4">
    <source>
        <dbReference type="EMBL" id="ROR32476.1"/>
    </source>
</evidence>
<dbReference type="PROSITE" id="PS51186">
    <property type="entry name" value="GNAT"/>
    <property type="match status" value="1"/>
</dbReference>
<evidence type="ECO:0000259" key="3">
    <source>
        <dbReference type="PROSITE" id="PS51186"/>
    </source>
</evidence>
<name>A0A3N1Y0X5_9GAMM</name>
<dbReference type="Proteomes" id="UP000276634">
    <property type="component" value="Unassembled WGS sequence"/>
</dbReference>
<keyword evidence="1 4" id="KW-0808">Transferase</keyword>
<organism evidence="4 5">
    <name type="scientific">Inmirania thermothiophila</name>
    <dbReference type="NCBI Taxonomy" id="1750597"/>
    <lineage>
        <taxon>Bacteria</taxon>
        <taxon>Pseudomonadati</taxon>
        <taxon>Pseudomonadota</taxon>
        <taxon>Gammaproteobacteria</taxon>
        <taxon>Chromatiales</taxon>
        <taxon>Ectothiorhodospiraceae</taxon>
        <taxon>Inmirania</taxon>
    </lineage>
</organism>
<dbReference type="EMBL" id="RJVI01000002">
    <property type="protein sequence ID" value="ROR32476.1"/>
    <property type="molecule type" value="Genomic_DNA"/>
</dbReference>
<keyword evidence="2 4" id="KW-0012">Acyltransferase</keyword>
<comment type="caution">
    <text evidence="4">The sequence shown here is derived from an EMBL/GenBank/DDBJ whole genome shotgun (WGS) entry which is preliminary data.</text>
</comment>
<sequence>MSDNGVTIRPLAEGDLEAVVAIGGAEGGAARRGFFEKRFAAMGADPEAFVSLGAEADGRLVGFLLARLLQGEFGGTERVGVLDAVSVEPGRRGRGVGAALLAALEEALRARGAVELRTQVEWNRPGLLDFFARHGFSLAPRLVLERGTAGHDF</sequence>
<dbReference type="AlphaFoldDB" id="A0A3N1Y0X5"/>